<keyword evidence="3 6" id="KW-0732">Signal</keyword>
<feature type="binding site" evidence="5">
    <location>
        <begin position="194"/>
        <end position="197"/>
    </location>
    <ligand>
        <name>spermidine</name>
        <dbReference type="ChEBI" id="CHEBI:57834"/>
    </ligand>
</feature>
<evidence type="ECO:0000256" key="4">
    <source>
        <dbReference type="ARBA" id="ARBA00022764"/>
    </source>
</evidence>
<dbReference type="InterPro" id="IPR001188">
    <property type="entry name" value="Sperm_putr-bd"/>
</dbReference>
<dbReference type="CDD" id="cd13590">
    <property type="entry name" value="PBP2_PotD_PotF_like"/>
    <property type="match status" value="1"/>
</dbReference>
<dbReference type="PANTHER" id="PTHR30222:SF17">
    <property type="entry name" value="SPERMIDINE_PUTRESCINE-BINDING PERIPLASMIC PROTEIN"/>
    <property type="match status" value="1"/>
</dbReference>
<evidence type="ECO:0000256" key="6">
    <source>
        <dbReference type="SAM" id="SignalP"/>
    </source>
</evidence>
<dbReference type="Proteomes" id="UP000280307">
    <property type="component" value="Unassembled WGS sequence"/>
</dbReference>
<reference evidence="7 8" key="1">
    <citation type="submission" date="2018-12" db="EMBL/GenBank/DDBJ databases">
        <title>Genome Sequence of Candidatus Viridilinea halotolerans isolated from saline sulfide-rich spring.</title>
        <authorList>
            <person name="Grouzdev D.S."/>
            <person name="Burganskaya E.I."/>
            <person name="Krutkina M.S."/>
            <person name="Sukhacheva M.V."/>
            <person name="Gorlenko V.M."/>
        </authorList>
    </citation>
    <scope>NUCLEOTIDE SEQUENCE [LARGE SCALE GENOMIC DNA]</scope>
    <source>
        <strain evidence="7">Chok-6</strain>
    </source>
</reference>
<dbReference type="GO" id="GO:0042597">
    <property type="term" value="C:periplasmic space"/>
    <property type="evidence" value="ECO:0007669"/>
    <property type="project" value="UniProtKB-SubCell"/>
</dbReference>
<evidence type="ECO:0000256" key="5">
    <source>
        <dbReference type="PIRSR" id="PIRSR019574-1"/>
    </source>
</evidence>
<dbReference type="EMBL" id="RSAS01000617">
    <property type="protein sequence ID" value="RRR69549.1"/>
    <property type="molecule type" value="Genomic_DNA"/>
</dbReference>
<dbReference type="AlphaFoldDB" id="A0A426TVS8"/>
<dbReference type="PRINTS" id="PR00909">
    <property type="entry name" value="SPERMDNBNDNG"/>
</dbReference>
<sequence>MNITRSPISMILFVLLLASCTNPTPQAVAPQPTATTSSELVDGVDRSRLATTLYFYNWGDYIDPGLLEQFEAEYGVKVVNDFFGSIEEMVAKVRTRTSGYDIVVPSPDIVQTLAGENLLQPIDKTLLANLRHLDPNYLNPYFDPDNTYSIPYMFGMTGIAYNSEFFPQGVTSWAALFDPAAIAAYQNQFSMLDDERETPGAALRFLGFSYNSTMPEELAQAQALLIAQKPFLAAYTSADVNRKLASGEYVIAHCWNGTAMQARLGIAGEFSGNPAINFVVPEEGGAIWMDNLVILSESSNSYTAHVFINFLLRPDIAAQNADYIGYATPNQAALPLISAEVQALYAAGFAPDDAMHNRLEWIKLTDDTGIFSDLWTVVKGE</sequence>
<evidence type="ECO:0000313" key="7">
    <source>
        <dbReference type="EMBL" id="RRR69549.1"/>
    </source>
</evidence>
<proteinExistence type="predicted"/>
<feature type="signal peptide" evidence="6">
    <location>
        <begin position="1"/>
        <end position="27"/>
    </location>
</feature>
<keyword evidence="4" id="KW-0574">Periplasm</keyword>
<dbReference type="PIRSF" id="PIRSF019574">
    <property type="entry name" value="Periplasmic_polyamine_BP"/>
    <property type="match status" value="1"/>
</dbReference>
<feature type="chain" id="PRO_5019473234" evidence="6">
    <location>
        <begin position="28"/>
        <end position="381"/>
    </location>
</feature>
<name>A0A426TVS8_9CHLR</name>
<dbReference type="PANTHER" id="PTHR30222">
    <property type="entry name" value="SPERMIDINE/PUTRESCINE-BINDING PERIPLASMIC PROTEIN"/>
    <property type="match status" value="1"/>
</dbReference>
<comment type="subcellular location">
    <subcellularLocation>
        <location evidence="1">Periplasm</location>
    </subcellularLocation>
</comment>
<comment type="caution">
    <text evidence="7">The sequence shown here is derived from an EMBL/GenBank/DDBJ whole genome shotgun (WGS) entry which is preliminary data.</text>
</comment>
<dbReference type="Gene3D" id="3.40.190.10">
    <property type="entry name" value="Periplasmic binding protein-like II"/>
    <property type="match status" value="2"/>
</dbReference>
<dbReference type="PROSITE" id="PS51257">
    <property type="entry name" value="PROKAR_LIPOPROTEIN"/>
    <property type="match status" value="1"/>
</dbReference>
<gene>
    <name evidence="7" type="ORF">EI684_15340</name>
</gene>
<evidence type="ECO:0000313" key="8">
    <source>
        <dbReference type="Proteomes" id="UP000280307"/>
    </source>
</evidence>
<dbReference type="SUPFAM" id="SSF53850">
    <property type="entry name" value="Periplasmic binding protein-like II"/>
    <property type="match status" value="1"/>
</dbReference>
<evidence type="ECO:0000256" key="3">
    <source>
        <dbReference type="ARBA" id="ARBA00022729"/>
    </source>
</evidence>
<evidence type="ECO:0000256" key="1">
    <source>
        <dbReference type="ARBA" id="ARBA00004418"/>
    </source>
</evidence>
<dbReference type="GO" id="GO:0015846">
    <property type="term" value="P:polyamine transport"/>
    <property type="evidence" value="ECO:0007669"/>
    <property type="project" value="InterPro"/>
</dbReference>
<protein>
    <submittedName>
        <fullName evidence="7">Spermidine/putrescine ABC transporter substrate-binding protein</fullName>
    </submittedName>
</protein>
<accession>A0A426TVS8</accession>
<evidence type="ECO:0000256" key="2">
    <source>
        <dbReference type="ARBA" id="ARBA00022448"/>
    </source>
</evidence>
<dbReference type="InterPro" id="IPR006059">
    <property type="entry name" value="SBP"/>
</dbReference>
<organism evidence="7 8">
    <name type="scientific">Candidatus Viridilinea halotolerans</name>
    <dbReference type="NCBI Taxonomy" id="2491704"/>
    <lineage>
        <taxon>Bacteria</taxon>
        <taxon>Bacillati</taxon>
        <taxon>Chloroflexota</taxon>
        <taxon>Chloroflexia</taxon>
        <taxon>Chloroflexales</taxon>
        <taxon>Chloroflexineae</taxon>
        <taxon>Oscillochloridaceae</taxon>
        <taxon>Candidatus Viridilinea</taxon>
    </lineage>
</organism>
<dbReference type="GO" id="GO:0019808">
    <property type="term" value="F:polyamine binding"/>
    <property type="evidence" value="ECO:0007669"/>
    <property type="project" value="InterPro"/>
</dbReference>
<dbReference type="Pfam" id="PF13416">
    <property type="entry name" value="SBP_bac_8"/>
    <property type="match status" value="1"/>
</dbReference>
<keyword evidence="2" id="KW-0813">Transport</keyword>